<sequence length="346" mass="37589">MRPRHPLIELTLSRFKEFLREPEAVFWVFAFPVLLACALGLAFRNQGAPDVLVGVLRGGAVPHAAIVSTLEHVKGVRVRVVDRGEADVALRNGAIHLLVVPGVPVTYELDPSRPESRVSRFVVDDVLQGAAGRRAAVPVADRLVTVPGSRYIDWVVPGLLGMNIMGTGMWSVAFSVVNSRVRKLLKRLIATPMRRRDYLLSHMASRLIFLVLEVGLLLGFAVPVFGIPVNGSWLLLGALCVLGALAFSGLGLLVASRAQTVEGVSGLMNLVMVPMWVFSGVFFASENFPEAMQPFISLLPLTALNQALRGVMIDGSGLPTLTPQVTILVGWTLVSFTAALRLFRWR</sequence>
<dbReference type="PROSITE" id="PS51012">
    <property type="entry name" value="ABC_TM2"/>
    <property type="match status" value="1"/>
</dbReference>
<evidence type="ECO:0000313" key="8">
    <source>
        <dbReference type="Proteomes" id="UP000076079"/>
    </source>
</evidence>
<evidence type="ECO:0000256" key="3">
    <source>
        <dbReference type="ARBA" id="ARBA00022989"/>
    </source>
</evidence>
<proteinExistence type="inferred from homology"/>
<evidence type="ECO:0000256" key="5">
    <source>
        <dbReference type="RuleBase" id="RU361157"/>
    </source>
</evidence>
<feature type="transmembrane region" description="Helical" evidence="5">
    <location>
        <begin position="24"/>
        <end position="43"/>
    </location>
</feature>
<feature type="transmembrane region" description="Helical" evidence="5">
    <location>
        <begin position="154"/>
        <end position="177"/>
    </location>
</feature>
<feature type="domain" description="ABC transmembrane type-2" evidence="6">
    <location>
        <begin position="120"/>
        <end position="346"/>
    </location>
</feature>
<comment type="similarity">
    <text evidence="5">Belongs to the ABC-2 integral membrane protein family.</text>
</comment>
<keyword evidence="3 5" id="KW-1133">Transmembrane helix</keyword>
<dbReference type="RefSeq" id="WP_110174788.1">
    <property type="nucleotide sequence ID" value="NZ_CP015136.1"/>
</dbReference>
<keyword evidence="2 5" id="KW-0812">Transmembrane</keyword>
<keyword evidence="8" id="KW-1185">Reference proteome</keyword>
<evidence type="ECO:0000256" key="4">
    <source>
        <dbReference type="ARBA" id="ARBA00023136"/>
    </source>
</evidence>
<protein>
    <recommendedName>
        <fullName evidence="5">Transport permease protein</fullName>
    </recommendedName>
</protein>
<dbReference type="InterPro" id="IPR047817">
    <property type="entry name" value="ABC2_TM_bact-type"/>
</dbReference>
<feature type="transmembrane region" description="Helical" evidence="5">
    <location>
        <begin position="198"/>
        <end position="221"/>
    </location>
</feature>
<dbReference type="GO" id="GO:0005886">
    <property type="term" value="C:plasma membrane"/>
    <property type="evidence" value="ECO:0007669"/>
    <property type="project" value="UniProtKB-SubCell"/>
</dbReference>
<keyword evidence="5" id="KW-1003">Cell membrane</keyword>
<gene>
    <name evidence="7" type="primary">yadH</name>
    <name evidence="7" type="ORF">LuPra_04056</name>
</gene>
<name>A0A143PSM7_LUTPR</name>
<dbReference type="InterPro" id="IPR013525">
    <property type="entry name" value="ABC2_TM"/>
</dbReference>
<reference evidence="8" key="2">
    <citation type="submission" date="2016-04" db="EMBL/GenBank/DDBJ databases">
        <title>First Complete Genome Sequence of a Subdivision 6 Acidobacterium.</title>
        <authorList>
            <person name="Huang S."/>
            <person name="Vieira S."/>
            <person name="Bunk B."/>
            <person name="Riedel T."/>
            <person name="Sproeer C."/>
            <person name="Overmann J."/>
        </authorList>
    </citation>
    <scope>NUCLEOTIDE SEQUENCE [LARGE SCALE GENOMIC DNA]</scope>
    <source>
        <strain evidence="8">DSM 100886 HEG_-6_39</strain>
    </source>
</reference>
<dbReference type="PANTHER" id="PTHR43027">
    <property type="entry name" value="DOXORUBICIN RESISTANCE ABC TRANSPORTER PERMEASE PROTEIN DRRC-RELATED"/>
    <property type="match status" value="1"/>
</dbReference>
<feature type="transmembrane region" description="Helical" evidence="5">
    <location>
        <begin position="267"/>
        <end position="285"/>
    </location>
</feature>
<reference evidence="7 8" key="1">
    <citation type="journal article" date="2016" name="Genome Announc.">
        <title>First Complete Genome Sequence of a Subdivision 6 Acidobacterium Strain.</title>
        <authorList>
            <person name="Huang S."/>
            <person name="Vieira S."/>
            <person name="Bunk B."/>
            <person name="Riedel T."/>
            <person name="Sproer C."/>
            <person name="Overmann J."/>
        </authorList>
    </citation>
    <scope>NUCLEOTIDE SEQUENCE [LARGE SCALE GENOMIC DNA]</scope>
    <source>
        <strain evidence="8">DSM 100886 HEG_-6_39</strain>
    </source>
</reference>
<dbReference type="KEGG" id="abac:LuPra_04056"/>
<accession>A0A143PSM7</accession>
<keyword evidence="4 5" id="KW-0472">Membrane</keyword>
<feature type="transmembrane region" description="Helical" evidence="5">
    <location>
        <begin position="233"/>
        <end position="255"/>
    </location>
</feature>
<dbReference type="GO" id="GO:0140359">
    <property type="term" value="F:ABC-type transporter activity"/>
    <property type="evidence" value="ECO:0007669"/>
    <property type="project" value="InterPro"/>
</dbReference>
<feature type="transmembrane region" description="Helical" evidence="5">
    <location>
        <begin position="325"/>
        <end position="343"/>
    </location>
</feature>
<dbReference type="Proteomes" id="UP000076079">
    <property type="component" value="Chromosome"/>
</dbReference>
<organism evidence="7 8">
    <name type="scientific">Luteitalea pratensis</name>
    <dbReference type="NCBI Taxonomy" id="1855912"/>
    <lineage>
        <taxon>Bacteria</taxon>
        <taxon>Pseudomonadati</taxon>
        <taxon>Acidobacteriota</taxon>
        <taxon>Vicinamibacteria</taxon>
        <taxon>Vicinamibacterales</taxon>
        <taxon>Vicinamibacteraceae</taxon>
        <taxon>Luteitalea</taxon>
    </lineage>
</organism>
<evidence type="ECO:0000256" key="2">
    <source>
        <dbReference type="ARBA" id="ARBA00022692"/>
    </source>
</evidence>
<dbReference type="AlphaFoldDB" id="A0A143PSM7"/>
<keyword evidence="5" id="KW-0813">Transport</keyword>
<evidence type="ECO:0000256" key="1">
    <source>
        <dbReference type="ARBA" id="ARBA00004141"/>
    </source>
</evidence>
<dbReference type="OrthoDB" id="111284at2"/>
<dbReference type="Pfam" id="PF01061">
    <property type="entry name" value="ABC2_membrane"/>
    <property type="match status" value="1"/>
</dbReference>
<comment type="subcellular location">
    <subcellularLocation>
        <location evidence="5">Cell membrane</location>
        <topology evidence="5">Multi-pass membrane protein</topology>
    </subcellularLocation>
    <subcellularLocation>
        <location evidence="1">Membrane</location>
        <topology evidence="1">Multi-pass membrane protein</topology>
    </subcellularLocation>
</comment>
<dbReference type="PANTHER" id="PTHR43027:SF2">
    <property type="entry name" value="TRANSPORT PERMEASE PROTEIN"/>
    <property type="match status" value="1"/>
</dbReference>
<dbReference type="EMBL" id="CP015136">
    <property type="protein sequence ID" value="AMY10814.1"/>
    <property type="molecule type" value="Genomic_DNA"/>
</dbReference>
<evidence type="ECO:0000259" key="6">
    <source>
        <dbReference type="PROSITE" id="PS51012"/>
    </source>
</evidence>
<dbReference type="STRING" id="1855912.LuPra_04056"/>
<dbReference type="InterPro" id="IPR052902">
    <property type="entry name" value="ABC-2_transporter"/>
</dbReference>
<evidence type="ECO:0000313" key="7">
    <source>
        <dbReference type="EMBL" id="AMY10814.1"/>
    </source>
</evidence>